<evidence type="ECO:0000313" key="2">
    <source>
        <dbReference type="EMBL" id="EIG55426.1"/>
    </source>
</evidence>
<dbReference type="AlphaFoldDB" id="I2Q6M0"/>
<evidence type="ECO:0000256" key="1">
    <source>
        <dbReference type="SAM" id="MobiDB-lite"/>
    </source>
</evidence>
<name>I2Q6M0_9BACT</name>
<dbReference type="HOGENOM" id="CLU_1774428_0_0_7"/>
<protein>
    <submittedName>
        <fullName evidence="2">Uncharacterized protein</fullName>
    </submittedName>
</protein>
<accession>I2Q6M0</accession>
<gene>
    <name evidence="2" type="ORF">DesU5LDRAFT_3811</name>
</gene>
<organism evidence="2">
    <name type="scientific">Desulfovibrio sp. U5L</name>
    <dbReference type="NCBI Taxonomy" id="596152"/>
    <lineage>
        <taxon>Bacteria</taxon>
        <taxon>Pseudomonadati</taxon>
        <taxon>Thermodesulfobacteriota</taxon>
        <taxon>Desulfovibrionia</taxon>
        <taxon>Desulfovibrionales</taxon>
        <taxon>Desulfovibrionaceae</taxon>
        <taxon>Desulfovibrio</taxon>
    </lineage>
</organism>
<feature type="compositionally biased region" description="Basic residues" evidence="1">
    <location>
        <begin position="18"/>
        <end position="28"/>
    </location>
</feature>
<dbReference type="eggNOG" id="ENOG5032ZYT">
    <property type="taxonomic scope" value="Bacteria"/>
</dbReference>
<feature type="region of interest" description="Disordered" evidence="1">
    <location>
        <begin position="1"/>
        <end position="78"/>
    </location>
</feature>
<reference evidence="2" key="1">
    <citation type="submission" date="2011-11" db="EMBL/GenBank/DDBJ databases">
        <title>Improved High-Quality Draft sequence of Desulfovibrio sp. U5L.</title>
        <authorList>
            <consortium name="US DOE Joint Genome Institute"/>
            <person name="Lucas S."/>
            <person name="Han J."/>
            <person name="Lapidus A."/>
            <person name="Cheng J.-F."/>
            <person name="Goodwin L."/>
            <person name="Pitluck S."/>
            <person name="Peters L."/>
            <person name="Ovchinnikova G."/>
            <person name="Held B."/>
            <person name="Detter J.C."/>
            <person name="Han C."/>
            <person name="Tapia R."/>
            <person name="Land M."/>
            <person name="Hauser L."/>
            <person name="Kyrpides N."/>
            <person name="Ivanova N."/>
            <person name="Pagani I."/>
            <person name="Gabster J."/>
            <person name="Walker C."/>
            <person name="Stolyar S."/>
            <person name="Stahl D."/>
            <person name="Arkin A."/>
            <person name="Dehal P."/>
            <person name="Hazen T."/>
            <person name="Woyke T."/>
        </authorList>
    </citation>
    <scope>NUCLEOTIDE SEQUENCE [LARGE SCALE GENOMIC DNA]</scope>
    <source>
        <strain evidence="2">U5L</strain>
    </source>
</reference>
<dbReference type="EMBL" id="JH600068">
    <property type="protein sequence ID" value="EIG55426.1"/>
    <property type="molecule type" value="Genomic_DNA"/>
</dbReference>
<proteinExistence type="predicted"/>
<feature type="compositionally biased region" description="Basic and acidic residues" evidence="1">
    <location>
        <begin position="1"/>
        <end position="17"/>
    </location>
</feature>
<sequence length="146" mass="16111">MTSSFERRLPDQHEQWRPRHTPLKRNAKTNRASTQRENFAWGKGGSSGGTPRRPVLGGKLPVPSLTESFSNEPDPSKGEVYNLSRLEDFSGVYGQLESGYAGMKGKGELWLKNTKGVKMRLHSTTQGLELTAAAEGVVIKLKDGKK</sequence>